<evidence type="ECO:0000256" key="1">
    <source>
        <dbReference type="ARBA" id="ARBA00004994"/>
    </source>
</evidence>
<feature type="domain" description="Ketopantoate reductase N-terminal" evidence="10">
    <location>
        <begin position="3"/>
        <end position="150"/>
    </location>
</feature>
<evidence type="ECO:0000256" key="3">
    <source>
        <dbReference type="ARBA" id="ARBA00013014"/>
    </source>
</evidence>
<comment type="pathway">
    <text evidence="1 9">Cofactor biosynthesis; (R)-pantothenate biosynthesis; (R)-pantoate from 3-methyl-2-oxobutanoate: step 2/2.</text>
</comment>
<comment type="function">
    <text evidence="9">Catalyzes the NADPH-dependent reduction of ketopantoate into pantoic acid.</text>
</comment>
<dbReference type="InterPro" id="IPR036291">
    <property type="entry name" value="NAD(P)-bd_dom_sf"/>
</dbReference>
<comment type="catalytic activity">
    <reaction evidence="8 9">
        <text>(R)-pantoate + NADP(+) = 2-dehydropantoate + NADPH + H(+)</text>
        <dbReference type="Rhea" id="RHEA:16233"/>
        <dbReference type="ChEBI" id="CHEBI:11561"/>
        <dbReference type="ChEBI" id="CHEBI:15378"/>
        <dbReference type="ChEBI" id="CHEBI:15980"/>
        <dbReference type="ChEBI" id="CHEBI:57783"/>
        <dbReference type="ChEBI" id="CHEBI:58349"/>
        <dbReference type="EC" id="1.1.1.169"/>
    </reaction>
</comment>
<dbReference type="InterPro" id="IPR013752">
    <property type="entry name" value="KPA_reductase"/>
</dbReference>
<keyword evidence="9" id="KW-0566">Pantothenate biosynthesis</keyword>
<protein>
    <recommendedName>
        <fullName evidence="4 9">2-dehydropantoate 2-reductase</fullName>
        <ecNumber evidence="3 9">1.1.1.169</ecNumber>
    </recommendedName>
    <alternativeName>
        <fullName evidence="7 9">Ketopantoate reductase</fullName>
    </alternativeName>
</protein>
<evidence type="ECO:0000256" key="8">
    <source>
        <dbReference type="ARBA" id="ARBA00048793"/>
    </source>
</evidence>
<dbReference type="NCBIfam" id="TIGR00745">
    <property type="entry name" value="apbA_panE"/>
    <property type="match status" value="1"/>
</dbReference>
<dbReference type="InterPro" id="IPR003710">
    <property type="entry name" value="ApbA"/>
</dbReference>
<comment type="similarity">
    <text evidence="2 9">Belongs to the ketopantoate reductase family.</text>
</comment>
<evidence type="ECO:0000259" key="11">
    <source>
        <dbReference type="Pfam" id="PF08546"/>
    </source>
</evidence>
<dbReference type="Proteomes" id="UP001404956">
    <property type="component" value="Unassembled WGS sequence"/>
</dbReference>
<proteinExistence type="inferred from homology"/>
<evidence type="ECO:0000313" key="12">
    <source>
        <dbReference type="EMBL" id="GAA5532244.1"/>
    </source>
</evidence>
<evidence type="ECO:0000313" key="13">
    <source>
        <dbReference type="Proteomes" id="UP001404956"/>
    </source>
</evidence>
<name>A0ABP9XA41_9DEIO</name>
<gene>
    <name evidence="12" type="ORF">Dalu01_00625</name>
</gene>
<dbReference type="Pfam" id="PF02558">
    <property type="entry name" value="ApbA"/>
    <property type="match status" value="1"/>
</dbReference>
<dbReference type="RefSeq" id="WP_345451152.1">
    <property type="nucleotide sequence ID" value="NZ_BAABRV010000001.1"/>
</dbReference>
<keyword evidence="13" id="KW-1185">Reference proteome</keyword>
<evidence type="ECO:0000256" key="2">
    <source>
        <dbReference type="ARBA" id="ARBA00007870"/>
    </source>
</evidence>
<dbReference type="SUPFAM" id="SSF51735">
    <property type="entry name" value="NAD(P)-binding Rossmann-fold domains"/>
    <property type="match status" value="1"/>
</dbReference>
<dbReference type="SUPFAM" id="SSF48179">
    <property type="entry name" value="6-phosphogluconate dehydrogenase C-terminal domain-like"/>
    <property type="match status" value="1"/>
</dbReference>
<dbReference type="Gene3D" id="1.10.1040.10">
    <property type="entry name" value="N-(1-d-carboxylethyl)-l-norvaline Dehydrogenase, domain 2"/>
    <property type="match status" value="1"/>
</dbReference>
<evidence type="ECO:0000256" key="4">
    <source>
        <dbReference type="ARBA" id="ARBA00019465"/>
    </source>
</evidence>
<keyword evidence="6 9" id="KW-0560">Oxidoreductase</keyword>
<dbReference type="PANTHER" id="PTHR43765:SF2">
    <property type="entry name" value="2-DEHYDROPANTOATE 2-REDUCTASE"/>
    <property type="match status" value="1"/>
</dbReference>
<dbReference type="PANTHER" id="PTHR43765">
    <property type="entry name" value="2-DEHYDROPANTOATE 2-REDUCTASE-RELATED"/>
    <property type="match status" value="1"/>
</dbReference>
<dbReference type="Gene3D" id="3.40.50.720">
    <property type="entry name" value="NAD(P)-binding Rossmann-like Domain"/>
    <property type="match status" value="1"/>
</dbReference>
<accession>A0ABP9XA41</accession>
<dbReference type="InterPro" id="IPR050838">
    <property type="entry name" value="Ketopantoate_reductase"/>
</dbReference>
<evidence type="ECO:0000259" key="10">
    <source>
        <dbReference type="Pfam" id="PF02558"/>
    </source>
</evidence>
<dbReference type="InterPro" id="IPR008927">
    <property type="entry name" value="6-PGluconate_DH-like_C_sf"/>
</dbReference>
<dbReference type="EC" id="1.1.1.169" evidence="3 9"/>
<organism evidence="12 13">
    <name type="scientific">Deinococcus aluminii</name>
    <dbReference type="NCBI Taxonomy" id="1656885"/>
    <lineage>
        <taxon>Bacteria</taxon>
        <taxon>Thermotogati</taxon>
        <taxon>Deinococcota</taxon>
        <taxon>Deinococci</taxon>
        <taxon>Deinococcales</taxon>
        <taxon>Deinococcaceae</taxon>
        <taxon>Deinococcus</taxon>
    </lineage>
</organism>
<evidence type="ECO:0000256" key="6">
    <source>
        <dbReference type="ARBA" id="ARBA00023002"/>
    </source>
</evidence>
<evidence type="ECO:0000256" key="7">
    <source>
        <dbReference type="ARBA" id="ARBA00032024"/>
    </source>
</evidence>
<evidence type="ECO:0000256" key="9">
    <source>
        <dbReference type="RuleBase" id="RU362068"/>
    </source>
</evidence>
<dbReference type="EMBL" id="BAABRV010000001">
    <property type="protein sequence ID" value="GAA5532244.1"/>
    <property type="molecule type" value="Genomic_DNA"/>
</dbReference>
<keyword evidence="5 9" id="KW-0521">NADP</keyword>
<dbReference type="InterPro" id="IPR013332">
    <property type="entry name" value="KPR_N"/>
</dbReference>
<dbReference type="Pfam" id="PF08546">
    <property type="entry name" value="ApbA_C"/>
    <property type="match status" value="1"/>
</dbReference>
<evidence type="ECO:0000256" key="5">
    <source>
        <dbReference type="ARBA" id="ARBA00022857"/>
    </source>
</evidence>
<sequence>MRVLVWGAGAIGGTLGAHFTRAGHDVTLVDRVPEHVQAIRGTGLRITGPIEEFSVRVPAFTPDDLQGTWDTVILCTKAQDTAQAARQLEPHLTAHGVVVSAQNGLNELVLARELGEARVMGCFVNFGADYHGPGLIHYGGRGAVVLGELDGQDTPRLHDLHRLFLTFDDRAIPTPNIWGYLWSKLAYGALLFATALTNDSIADALARPEYRSTYTALAREVLRVAAAQGIHPEAFDGFDPAAFLPGASDERAAQSLDDLVAFNRRSAKTHSGIWRDLAVRRRPTEVVQEESIVQAGQEVGVPTSITARLVAIVQDLEAGRRVLGLENLDLLRQTAEAAGSRA</sequence>
<comment type="caution">
    <text evidence="12">The sequence shown here is derived from an EMBL/GenBank/DDBJ whole genome shotgun (WGS) entry which is preliminary data.</text>
</comment>
<feature type="domain" description="Ketopantoate reductase C-terminal" evidence="11">
    <location>
        <begin position="176"/>
        <end position="316"/>
    </location>
</feature>
<reference evidence="12 13" key="1">
    <citation type="submission" date="2024-02" db="EMBL/GenBank/DDBJ databases">
        <title>Deinococcus aluminii NBRC 112889.</title>
        <authorList>
            <person name="Ichikawa N."/>
            <person name="Katano-Makiyama Y."/>
            <person name="Hidaka K."/>
        </authorList>
    </citation>
    <scope>NUCLEOTIDE SEQUENCE [LARGE SCALE GENOMIC DNA]</scope>
    <source>
        <strain evidence="12 13">NBRC 112889</strain>
    </source>
</reference>
<dbReference type="InterPro" id="IPR013328">
    <property type="entry name" value="6PGD_dom2"/>
</dbReference>